<keyword evidence="2" id="KW-1185">Reference proteome</keyword>
<accession>A0AAW1N9D2</accession>
<gene>
    <name evidence="1" type="ORF">RND81_01G108900</name>
</gene>
<dbReference type="Proteomes" id="UP001443914">
    <property type="component" value="Unassembled WGS sequence"/>
</dbReference>
<evidence type="ECO:0000313" key="2">
    <source>
        <dbReference type="Proteomes" id="UP001443914"/>
    </source>
</evidence>
<reference evidence="1" key="1">
    <citation type="submission" date="2024-03" db="EMBL/GenBank/DDBJ databases">
        <title>WGS assembly of Saponaria officinalis var. Norfolk2.</title>
        <authorList>
            <person name="Jenkins J."/>
            <person name="Shu S."/>
            <person name="Grimwood J."/>
            <person name="Barry K."/>
            <person name="Goodstein D."/>
            <person name="Schmutz J."/>
            <person name="Leebens-Mack J."/>
            <person name="Osbourn A."/>
        </authorList>
    </citation>
    <scope>NUCLEOTIDE SEQUENCE [LARGE SCALE GENOMIC DNA]</scope>
    <source>
        <strain evidence="1">JIC</strain>
    </source>
</reference>
<organism evidence="1 2">
    <name type="scientific">Saponaria officinalis</name>
    <name type="common">Common soapwort</name>
    <name type="synonym">Lychnis saponaria</name>
    <dbReference type="NCBI Taxonomy" id="3572"/>
    <lineage>
        <taxon>Eukaryota</taxon>
        <taxon>Viridiplantae</taxon>
        <taxon>Streptophyta</taxon>
        <taxon>Embryophyta</taxon>
        <taxon>Tracheophyta</taxon>
        <taxon>Spermatophyta</taxon>
        <taxon>Magnoliopsida</taxon>
        <taxon>eudicotyledons</taxon>
        <taxon>Gunneridae</taxon>
        <taxon>Pentapetalae</taxon>
        <taxon>Caryophyllales</taxon>
        <taxon>Caryophyllaceae</taxon>
        <taxon>Caryophylleae</taxon>
        <taxon>Saponaria</taxon>
    </lineage>
</organism>
<sequence>MLISCLILYWNWYVCYCSLNWVLNILDLKALKFSDSFIELHRSNSFTGDMYVICNNYFHEDLNSLRDTLILSHFICRLREKNLTWVVIYEEIHFQFHYRNFSHQQAQQ</sequence>
<evidence type="ECO:0000313" key="1">
    <source>
        <dbReference type="EMBL" id="KAK9756606.1"/>
    </source>
</evidence>
<dbReference type="AlphaFoldDB" id="A0AAW1N9D2"/>
<proteinExistence type="predicted"/>
<dbReference type="EMBL" id="JBDFQZ010000001">
    <property type="protein sequence ID" value="KAK9756606.1"/>
    <property type="molecule type" value="Genomic_DNA"/>
</dbReference>
<name>A0AAW1N9D2_SAPOF</name>
<protein>
    <submittedName>
        <fullName evidence="1">Uncharacterized protein</fullName>
    </submittedName>
</protein>
<comment type="caution">
    <text evidence="1">The sequence shown here is derived from an EMBL/GenBank/DDBJ whole genome shotgun (WGS) entry which is preliminary data.</text>
</comment>